<evidence type="ECO:0000313" key="3">
    <source>
        <dbReference type="Proteomes" id="UP001497457"/>
    </source>
</evidence>
<feature type="region of interest" description="Disordered" evidence="1">
    <location>
        <begin position="1"/>
        <end position="60"/>
    </location>
</feature>
<reference evidence="2 3" key="2">
    <citation type="submission" date="2024-10" db="EMBL/GenBank/DDBJ databases">
        <authorList>
            <person name="Ryan C."/>
        </authorList>
    </citation>
    <scope>NUCLEOTIDE SEQUENCE [LARGE SCALE GENOMIC DNA]</scope>
</reference>
<reference evidence="3" key="1">
    <citation type="submission" date="2024-06" db="EMBL/GenBank/DDBJ databases">
        <authorList>
            <person name="Ryan C."/>
        </authorList>
    </citation>
    <scope>NUCLEOTIDE SEQUENCE [LARGE SCALE GENOMIC DNA]</scope>
</reference>
<protein>
    <submittedName>
        <fullName evidence="2">Uncharacterized protein</fullName>
    </submittedName>
</protein>
<sequence length="385" mass="45641">MLPAVRSVPPGGAGESESGTAWTGEKRRKTTNRPSPLGSSDDDADMDIQHHPPEDDSGLRVYSANDEISDEELDLCLSKVKSRETPIYLPFTTRIYDEERDKLYERFCELRMNDYLKIVKPEDIYVPEGSKYPPEIHMWDDDQYCIFDWTFNNEFYDLAELGDYQRICPTRKAENEYYNWEEYQLTLSSYETDEDYVKYCDELSKRIKWVEEHRHLDNREFSKIKHRGFKQAMKIASEFSHLPYSLAVRGYEEHIWYMRPEMILKDLDKLCFEIWKRVFKQKQMDFRQALEDILATNMFPSLSPLIKAEIEGSFCILSMQFEICKEHIPENVELDDLLGKINYVVFESLKPKTYVSYVTKKLEIGRRLQLPSRFPKAVNEQYMDP</sequence>
<accession>A0ABC9BGQ7</accession>
<organism evidence="2 3">
    <name type="scientific">Urochloa decumbens</name>
    <dbReference type="NCBI Taxonomy" id="240449"/>
    <lineage>
        <taxon>Eukaryota</taxon>
        <taxon>Viridiplantae</taxon>
        <taxon>Streptophyta</taxon>
        <taxon>Embryophyta</taxon>
        <taxon>Tracheophyta</taxon>
        <taxon>Spermatophyta</taxon>
        <taxon>Magnoliopsida</taxon>
        <taxon>Liliopsida</taxon>
        <taxon>Poales</taxon>
        <taxon>Poaceae</taxon>
        <taxon>PACMAD clade</taxon>
        <taxon>Panicoideae</taxon>
        <taxon>Panicodae</taxon>
        <taxon>Paniceae</taxon>
        <taxon>Melinidinae</taxon>
        <taxon>Urochloa</taxon>
    </lineage>
</organism>
<dbReference type="PANTHER" id="PTHR34480">
    <property type="entry name" value="OS01G0967800 PROTEIN-RELATED"/>
    <property type="match status" value="1"/>
</dbReference>
<dbReference type="EMBL" id="OZ075135">
    <property type="protein sequence ID" value="CAL5000231.1"/>
    <property type="molecule type" value="Genomic_DNA"/>
</dbReference>
<dbReference type="Proteomes" id="UP001497457">
    <property type="component" value="Chromosome 25rd"/>
</dbReference>
<proteinExistence type="predicted"/>
<gene>
    <name evidence="2" type="ORF">URODEC1_LOCUS64742</name>
</gene>
<evidence type="ECO:0000256" key="1">
    <source>
        <dbReference type="SAM" id="MobiDB-lite"/>
    </source>
</evidence>
<dbReference type="PANTHER" id="PTHR34480:SF14">
    <property type="entry name" value="OS01G0967800 PROTEIN"/>
    <property type="match status" value="1"/>
</dbReference>
<dbReference type="AlphaFoldDB" id="A0ABC9BGQ7"/>
<feature type="compositionally biased region" description="Basic and acidic residues" evidence="1">
    <location>
        <begin position="47"/>
        <end position="58"/>
    </location>
</feature>
<evidence type="ECO:0000313" key="2">
    <source>
        <dbReference type="EMBL" id="CAL5000231.1"/>
    </source>
</evidence>
<name>A0ABC9BGQ7_9POAL</name>
<keyword evidence="3" id="KW-1185">Reference proteome</keyword>